<name>A0AAW1A1A9_9HYME</name>
<protein>
    <submittedName>
        <fullName evidence="2">Uncharacterized protein</fullName>
    </submittedName>
</protein>
<feature type="compositionally biased region" description="Basic and acidic residues" evidence="1">
    <location>
        <begin position="18"/>
        <end position="30"/>
    </location>
</feature>
<feature type="region of interest" description="Disordered" evidence="1">
    <location>
        <begin position="128"/>
        <end position="151"/>
    </location>
</feature>
<organism evidence="2 3">
    <name type="scientific">Tetragonisca angustula</name>
    <dbReference type="NCBI Taxonomy" id="166442"/>
    <lineage>
        <taxon>Eukaryota</taxon>
        <taxon>Metazoa</taxon>
        <taxon>Ecdysozoa</taxon>
        <taxon>Arthropoda</taxon>
        <taxon>Hexapoda</taxon>
        <taxon>Insecta</taxon>
        <taxon>Pterygota</taxon>
        <taxon>Neoptera</taxon>
        <taxon>Endopterygota</taxon>
        <taxon>Hymenoptera</taxon>
        <taxon>Apocrita</taxon>
        <taxon>Aculeata</taxon>
        <taxon>Apoidea</taxon>
        <taxon>Anthophila</taxon>
        <taxon>Apidae</taxon>
        <taxon>Tetragonisca</taxon>
    </lineage>
</organism>
<dbReference type="EMBL" id="JAWNGG020000073">
    <property type="protein sequence ID" value="KAK9303664.1"/>
    <property type="molecule type" value="Genomic_DNA"/>
</dbReference>
<dbReference type="Proteomes" id="UP001432146">
    <property type="component" value="Unassembled WGS sequence"/>
</dbReference>
<feature type="compositionally biased region" description="Polar residues" evidence="1">
    <location>
        <begin position="68"/>
        <end position="80"/>
    </location>
</feature>
<keyword evidence="3" id="KW-1185">Reference proteome</keyword>
<reference evidence="2 3" key="1">
    <citation type="submission" date="2024-05" db="EMBL/GenBank/DDBJ databases">
        <title>The nuclear and mitochondrial genome assemblies of Tetragonisca angustula (Apidae: Meliponini), a tiny yet remarkable pollinator in the Neotropics.</title>
        <authorList>
            <person name="Ferrari R."/>
            <person name="Ricardo P.C."/>
            <person name="Dias F.C."/>
            <person name="Araujo N.S."/>
            <person name="Soares D.O."/>
            <person name="Zhou Q.-S."/>
            <person name="Zhu C.-D."/>
            <person name="Coutinho L."/>
            <person name="Airas M.C."/>
            <person name="Batista T.M."/>
        </authorList>
    </citation>
    <scope>NUCLEOTIDE SEQUENCE [LARGE SCALE GENOMIC DNA]</scope>
    <source>
        <strain evidence="2">ASF017062</strain>
        <tissue evidence="2">Abdomen</tissue>
    </source>
</reference>
<proteinExistence type="predicted"/>
<gene>
    <name evidence="2" type="ORF">QLX08_004674</name>
</gene>
<feature type="compositionally biased region" description="Basic and acidic residues" evidence="1">
    <location>
        <begin position="136"/>
        <end position="151"/>
    </location>
</feature>
<comment type="caution">
    <text evidence="2">The sequence shown here is derived from an EMBL/GenBank/DDBJ whole genome shotgun (WGS) entry which is preliminary data.</text>
</comment>
<feature type="region of interest" description="Disordered" evidence="1">
    <location>
        <begin position="178"/>
        <end position="208"/>
    </location>
</feature>
<feature type="compositionally biased region" description="Basic residues" evidence="1">
    <location>
        <begin position="180"/>
        <end position="192"/>
    </location>
</feature>
<accession>A0AAW1A1A9</accession>
<feature type="compositionally biased region" description="Basic and acidic residues" evidence="1">
    <location>
        <begin position="47"/>
        <end position="67"/>
    </location>
</feature>
<evidence type="ECO:0000313" key="2">
    <source>
        <dbReference type="EMBL" id="KAK9303664.1"/>
    </source>
</evidence>
<feature type="region of interest" description="Disordered" evidence="1">
    <location>
        <begin position="1"/>
        <end position="82"/>
    </location>
</feature>
<evidence type="ECO:0000313" key="3">
    <source>
        <dbReference type="Proteomes" id="UP001432146"/>
    </source>
</evidence>
<feature type="compositionally biased region" description="Polar residues" evidence="1">
    <location>
        <begin position="31"/>
        <end position="46"/>
    </location>
</feature>
<evidence type="ECO:0000256" key="1">
    <source>
        <dbReference type="SAM" id="MobiDB-lite"/>
    </source>
</evidence>
<sequence length="359" mass="41788">MAMSENRFANINQYPKYNGRDNKRRNDFKNTKSLKNSSEYNSIQPTSERDSNSRRIRETERGGKTENQKIQATNSNPNSTFKKRRDNVAKRIYQWFAQCCGKKKAKLTKVHKSTSDFFKHLKEKCKDRKKKKKKTTFREERGVSPVEHESKVGEILRRETPIFEREFEEEEDKRFNNMTNKKKAKEKKRKKKEKEEEDVPESPLPAFPPYQKEELVKDRAPDVGIDFTKTCCYLCVQNTMAIAAAVSKVGKFHVSIQASIKEMSTSDKSCSPTTQVRTVQSSVRVRMRDMGTLPDKKKSKRPRPKLKLKNFNIIPKLKFPVYPKVRTVACETDKSMRNNNIPQCRARRGADCVTNVNIT</sequence>
<dbReference type="AlphaFoldDB" id="A0AAW1A1A9"/>